<dbReference type="OrthoDB" id="3055635at2759"/>
<feature type="region of interest" description="Disordered" evidence="1">
    <location>
        <begin position="229"/>
        <end position="266"/>
    </location>
</feature>
<dbReference type="EMBL" id="ML770055">
    <property type="protein sequence ID" value="KAE9384941.1"/>
    <property type="molecule type" value="Genomic_DNA"/>
</dbReference>
<protein>
    <submittedName>
        <fullName evidence="2">Uncharacterized protein</fullName>
    </submittedName>
</protein>
<keyword evidence="3" id="KW-1185">Reference proteome</keyword>
<accession>A0A6A4GHE8</accession>
<sequence>MPPGKKQKLVCNDPYCRFPMDGSDEKAHTKMYHLQSHTVTFNGREVVLNRRDDGKIPCACFLESHARYNYQKIYSMIRRKTHPPPGDSNADIAFQISAPPRPPSDPVDATNPAFISTEAASKQPSILVPPGSISEPSASLAMTPSPQEPISESPASSSAFTAVLNENSVPQLNTGGQPSTVDGTIMSQHDQSTPEPLPSPTGVISHQGSSHHSDLGINNVRGAMDVDEDNVEGDKENESISEDDSDSGGESEDDMDVDLPDLPSDNRPSHDVHAFLLLYGIQVEPIYRFVVCIEPECQQIISPANIHSHKLQYHYKNTRILPSETRLPPANEILSAIRTVGGFDPVELDPAAGPIQPITGVKIMNGKKCTTGDCTGHVYGSNNPLVTHQSSVHSNVQYQKRSFEAVKCQPLNALKSRRNSGGL</sequence>
<dbReference type="Proteomes" id="UP000799118">
    <property type="component" value="Unassembled WGS sequence"/>
</dbReference>
<gene>
    <name evidence="2" type="ORF">BT96DRAFT_1007551</name>
</gene>
<evidence type="ECO:0000313" key="2">
    <source>
        <dbReference type="EMBL" id="KAE9384941.1"/>
    </source>
</evidence>
<feature type="compositionally biased region" description="Low complexity" evidence="1">
    <location>
        <begin position="144"/>
        <end position="157"/>
    </location>
</feature>
<feature type="compositionally biased region" description="Polar residues" evidence="1">
    <location>
        <begin position="169"/>
        <end position="194"/>
    </location>
</feature>
<proteinExistence type="predicted"/>
<name>A0A6A4GHE8_9AGAR</name>
<feature type="region of interest" description="Disordered" evidence="1">
    <location>
        <begin position="169"/>
        <end position="217"/>
    </location>
</feature>
<organism evidence="2 3">
    <name type="scientific">Gymnopus androsaceus JB14</name>
    <dbReference type="NCBI Taxonomy" id="1447944"/>
    <lineage>
        <taxon>Eukaryota</taxon>
        <taxon>Fungi</taxon>
        <taxon>Dikarya</taxon>
        <taxon>Basidiomycota</taxon>
        <taxon>Agaricomycotina</taxon>
        <taxon>Agaricomycetes</taxon>
        <taxon>Agaricomycetidae</taxon>
        <taxon>Agaricales</taxon>
        <taxon>Marasmiineae</taxon>
        <taxon>Omphalotaceae</taxon>
        <taxon>Gymnopus</taxon>
    </lineage>
</organism>
<evidence type="ECO:0000313" key="3">
    <source>
        <dbReference type="Proteomes" id="UP000799118"/>
    </source>
</evidence>
<feature type="region of interest" description="Disordered" evidence="1">
    <location>
        <begin position="81"/>
        <end position="157"/>
    </location>
</feature>
<evidence type="ECO:0000256" key="1">
    <source>
        <dbReference type="SAM" id="MobiDB-lite"/>
    </source>
</evidence>
<reference evidence="2" key="1">
    <citation type="journal article" date="2019" name="Environ. Microbiol.">
        <title>Fungal ecological strategies reflected in gene transcription - a case study of two litter decomposers.</title>
        <authorList>
            <person name="Barbi F."/>
            <person name="Kohler A."/>
            <person name="Barry K."/>
            <person name="Baskaran P."/>
            <person name="Daum C."/>
            <person name="Fauchery L."/>
            <person name="Ihrmark K."/>
            <person name="Kuo A."/>
            <person name="LaButti K."/>
            <person name="Lipzen A."/>
            <person name="Morin E."/>
            <person name="Grigoriev I.V."/>
            <person name="Henrissat B."/>
            <person name="Lindahl B."/>
            <person name="Martin F."/>
        </authorList>
    </citation>
    <scope>NUCLEOTIDE SEQUENCE</scope>
    <source>
        <strain evidence="2">JB14</strain>
    </source>
</reference>
<dbReference type="AlphaFoldDB" id="A0A6A4GHE8"/>
<feature type="compositionally biased region" description="Acidic residues" evidence="1">
    <location>
        <begin position="239"/>
        <end position="259"/>
    </location>
</feature>